<sequence>MPNFTDVTEFILLWLTNHQELQVLFFVVFLVVYMITLIGNIGMIILIMSRAVRAGLISAPCVCGFCEPDLHSVDTWPALLRKL</sequence>
<evidence type="ECO:0000256" key="1">
    <source>
        <dbReference type="SAM" id="Phobius"/>
    </source>
</evidence>
<protein>
    <recommendedName>
        <fullName evidence="4">G-protein coupled receptors family 1 profile domain-containing protein</fullName>
    </recommendedName>
</protein>
<dbReference type="SUPFAM" id="SSF81321">
    <property type="entry name" value="Family A G protein-coupled receptor-like"/>
    <property type="match status" value="1"/>
</dbReference>
<dbReference type="EMBL" id="VCEA01000002">
    <property type="protein sequence ID" value="KAB0349766.1"/>
    <property type="molecule type" value="Genomic_DNA"/>
</dbReference>
<keyword evidence="1" id="KW-0812">Transmembrane</keyword>
<feature type="transmembrane region" description="Helical" evidence="1">
    <location>
        <begin position="23"/>
        <end position="48"/>
    </location>
</feature>
<keyword evidence="1" id="KW-0472">Membrane</keyword>
<evidence type="ECO:0000313" key="2">
    <source>
        <dbReference type="EMBL" id="KAB0349766.1"/>
    </source>
</evidence>
<keyword evidence="1" id="KW-1133">Transmembrane helix</keyword>
<proteinExistence type="predicted"/>
<dbReference type="PANTHER" id="PTHR48018">
    <property type="entry name" value="OLFACTORY RECEPTOR"/>
    <property type="match status" value="1"/>
</dbReference>
<organism evidence="2 3">
    <name type="scientific">Muntiacus muntjak</name>
    <name type="common">Barking deer</name>
    <name type="synonym">Indian muntjac</name>
    <dbReference type="NCBI Taxonomy" id="9888"/>
    <lineage>
        <taxon>Eukaryota</taxon>
        <taxon>Metazoa</taxon>
        <taxon>Chordata</taxon>
        <taxon>Craniata</taxon>
        <taxon>Vertebrata</taxon>
        <taxon>Euteleostomi</taxon>
        <taxon>Mammalia</taxon>
        <taxon>Eutheria</taxon>
        <taxon>Laurasiatheria</taxon>
        <taxon>Artiodactyla</taxon>
        <taxon>Ruminantia</taxon>
        <taxon>Pecora</taxon>
        <taxon>Cervidae</taxon>
        <taxon>Muntiacinae</taxon>
        <taxon>Muntiacus</taxon>
    </lineage>
</organism>
<name>A0A5N3VP03_MUNMU</name>
<gene>
    <name evidence="2" type="ORF">FD754_014623</name>
</gene>
<keyword evidence="3" id="KW-1185">Reference proteome</keyword>
<accession>A0A5N3VP03</accession>
<comment type="caution">
    <text evidence="2">The sequence shown here is derived from an EMBL/GenBank/DDBJ whole genome shotgun (WGS) entry which is preliminary data.</text>
</comment>
<dbReference type="AlphaFoldDB" id="A0A5N3VP03"/>
<evidence type="ECO:0000313" key="3">
    <source>
        <dbReference type="Proteomes" id="UP000326458"/>
    </source>
</evidence>
<evidence type="ECO:0008006" key="4">
    <source>
        <dbReference type="Google" id="ProtNLM"/>
    </source>
</evidence>
<reference evidence="2 3" key="1">
    <citation type="submission" date="2019-06" db="EMBL/GenBank/DDBJ databases">
        <title>Discovery of a novel chromosome fission-fusion reversal in muntjac.</title>
        <authorList>
            <person name="Mudd A.B."/>
            <person name="Bredeson J.V."/>
            <person name="Baum R."/>
            <person name="Hockemeyer D."/>
            <person name="Rokhsar D.S."/>
        </authorList>
    </citation>
    <scope>NUCLEOTIDE SEQUENCE [LARGE SCALE GENOMIC DNA]</scope>
    <source>
        <strain evidence="2">UTSW_UCB_Mm</strain>
        <tissue evidence="2">Fibroblast cell line</tissue>
    </source>
</reference>
<dbReference type="Proteomes" id="UP000326458">
    <property type="component" value="Unassembled WGS sequence"/>
</dbReference>